<dbReference type="Pfam" id="PF10294">
    <property type="entry name" value="Methyltransf_16"/>
    <property type="match status" value="1"/>
</dbReference>
<evidence type="ECO:0000313" key="2">
    <source>
        <dbReference type="Proteomes" id="UP000297245"/>
    </source>
</evidence>
<organism evidence="1 2">
    <name type="scientific">Dendrothele bispora (strain CBS 962.96)</name>
    <dbReference type="NCBI Taxonomy" id="1314807"/>
    <lineage>
        <taxon>Eukaryota</taxon>
        <taxon>Fungi</taxon>
        <taxon>Dikarya</taxon>
        <taxon>Basidiomycota</taxon>
        <taxon>Agaricomycotina</taxon>
        <taxon>Agaricomycetes</taxon>
        <taxon>Agaricomycetidae</taxon>
        <taxon>Agaricales</taxon>
        <taxon>Agaricales incertae sedis</taxon>
        <taxon>Dendrothele</taxon>
    </lineage>
</organism>
<evidence type="ECO:0008006" key="3">
    <source>
        <dbReference type="Google" id="ProtNLM"/>
    </source>
</evidence>
<dbReference type="InterPro" id="IPR019410">
    <property type="entry name" value="Methyltransf_16"/>
</dbReference>
<dbReference type="SUPFAM" id="SSF53335">
    <property type="entry name" value="S-adenosyl-L-methionine-dependent methyltransferases"/>
    <property type="match status" value="1"/>
</dbReference>
<protein>
    <recommendedName>
        <fullName evidence="3">Nicotinamide N-methyltransferase</fullName>
    </recommendedName>
</protein>
<accession>A0A4S8MID8</accession>
<dbReference type="AlphaFoldDB" id="A0A4S8MID8"/>
<dbReference type="PANTHER" id="PTHR14614">
    <property type="entry name" value="HEPATOCELLULAR CARCINOMA-ASSOCIATED ANTIGEN"/>
    <property type="match status" value="1"/>
</dbReference>
<name>A0A4S8MID8_DENBC</name>
<gene>
    <name evidence="1" type="ORF">K435DRAFT_775481</name>
</gene>
<evidence type="ECO:0000313" key="1">
    <source>
        <dbReference type="EMBL" id="THV02485.1"/>
    </source>
</evidence>
<dbReference type="CDD" id="cd02440">
    <property type="entry name" value="AdoMet_MTases"/>
    <property type="match status" value="1"/>
</dbReference>
<dbReference type="InterPro" id="IPR029063">
    <property type="entry name" value="SAM-dependent_MTases_sf"/>
</dbReference>
<proteinExistence type="predicted"/>
<reference evidence="1 2" key="1">
    <citation type="journal article" date="2019" name="Nat. Ecol. Evol.">
        <title>Megaphylogeny resolves global patterns of mushroom evolution.</title>
        <authorList>
            <person name="Varga T."/>
            <person name="Krizsan K."/>
            <person name="Foldi C."/>
            <person name="Dima B."/>
            <person name="Sanchez-Garcia M."/>
            <person name="Sanchez-Ramirez S."/>
            <person name="Szollosi G.J."/>
            <person name="Szarkandi J.G."/>
            <person name="Papp V."/>
            <person name="Albert L."/>
            <person name="Andreopoulos W."/>
            <person name="Angelini C."/>
            <person name="Antonin V."/>
            <person name="Barry K.W."/>
            <person name="Bougher N.L."/>
            <person name="Buchanan P."/>
            <person name="Buyck B."/>
            <person name="Bense V."/>
            <person name="Catcheside P."/>
            <person name="Chovatia M."/>
            <person name="Cooper J."/>
            <person name="Damon W."/>
            <person name="Desjardin D."/>
            <person name="Finy P."/>
            <person name="Geml J."/>
            <person name="Haridas S."/>
            <person name="Hughes K."/>
            <person name="Justo A."/>
            <person name="Karasinski D."/>
            <person name="Kautmanova I."/>
            <person name="Kiss B."/>
            <person name="Kocsube S."/>
            <person name="Kotiranta H."/>
            <person name="LaButti K.M."/>
            <person name="Lechner B.E."/>
            <person name="Liimatainen K."/>
            <person name="Lipzen A."/>
            <person name="Lukacs Z."/>
            <person name="Mihaltcheva S."/>
            <person name="Morgado L.N."/>
            <person name="Niskanen T."/>
            <person name="Noordeloos M.E."/>
            <person name="Ohm R.A."/>
            <person name="Ortiz-Santana B."/>
            <person name="Ovrebo C."/>
            <person name="Racz N."/>
            <person name="Riley R."/>
            <person name="Savchenko A."/>
            <person name="Shiryaev A."/>
            <person name="Soop K."/>
            <person name="Spirin V."/>
            <person name="Szebenyi C."/>
            <person name="Tomsovsky M."/>
            <person name="Tulloss R.E."/>
            <person name="Uehling J."/>
            <person name="Grigoriev I.V."/>
            <person name="Vagvolgyi C."/>
            <person name="Papp T."/>
            <person name="Martin F.M."/>
            <person name="Miettinen O."/>
            <person name="Hibbett D.S."/>
            <person name="Nagy L.G."/>
        </authorList>
    </citation>
    <scope>NUCLEOTIDE SEQUENCE [LARGE SCALE GENOMIC DNA]</scope>
    <source>
        <strain evidence="1 2">CBS 962.96</strain>
    </source>
</reference>
<dbReference type="EMBL" id="ML179076">
    <property type="protein sequence ID" value="THV02485.1"/>
    <property type="molecule type" value="Genomic_DNA"/>
</dbReference>
<keyword evidence="2" id="KW-1185">Reference proteome</keyword>
<dbReference type="GO" id="GO:0008757">
    <property type="term" value="F:S-adenosylmethionine-dependent methyltransferase activity"/>
    <property type="evidence" value="ECO:0007669"/>
    <property type="project" value="UniProtKB-ARBA"/>
</dbReference>
<dbReference type="Proteomes" id="UP000297245">
    <property type="component" value="Unassembled WGS sequence"/>
</dbReference>
<dbReference type="OrthoDB" id="407325at2759"/>
<sequence length="307" mass="34411">MSSEGEINPEEILHDALHTLYDYQPITLTSFGTLFSYDCKLLPNDSNLQKSRVVLHTPDTHPSNWSLHASSIWASSQYVADHIDELGLDSYLAKDASGHSKSIDQVRVLELGAGAGLPGIVIAKTYPDIFVTCSDYPDEQLIETLTKNIATNEVSRNCRAKAYAWGSDPKDLLSTEVINGSQDSTKSGFDVIVAADTLWNPDLHGIFIDSLKMNLRLTADARIHLIAGLHTGRYTLQKFLENVSQSGLEIESIVERETMGNVKRPWDVSWAEKEDEKDRRRWVVWTILKWSSQHLDQKNTVRISLSA</sequence>
<dbReference type="Gene3D" id="3.40.50.150">
    <property type="entry name" value="Vaccinia Virus protein VP39"/>
    <property type="match status" value="1"/>
</dbReference>